<feature type="compositionally biased region" description="Basic and acidic residues" evidence="1">
    <location>
        <begin position="44"/>
        <end position="60"/>
    </location>
</feature>
<evidence type="ECO:0000256" key="1">
    <source>
        <dbReference type="SAM" id="MobiDB-lite"/>
    </source>
</evidence>
<sequence>MAEWGSTTGQQRWPGAEGGHRPALFSGYGHGAAAGKVNQQDTGYEARDEEHRENQAEARYRQVTHGALTSAKSGRKGRNVDKAEGAEGQRRRRVPLPPFPEGEQPFPEVQACGRVGEEKGATGKPATPS</sequence>
<proteinExistence type="predicted"/>
<accession>A0A0X4ESS5</accession>
<reference evidence="3" key="1">
    <citation type="submission" date="2016-01" db="EMBL/GenBank/DDBJ databases">
        <title>WGS of SAMN04407783.</title>
        <authorList>
            <person name="Adams M."/>
            <person name="Sutton G."/>
            <person name="Nelson K."/>
            <person name="Thaden J."/>
            <person name="Fowler V."/>
            <person name="Mccorrison J."/>
            <person name="Sanka R."/>
            <person name="Brinkac L."/>
            <person name="Nierman W."/>
        </authorList>
    </citation>
    <scope>NUCLEOTIDE SEQUENCE [LARGE SCALE GENOMIC DNA]</scope>
    <source>
        <strain evidence="3">GN04363</strain>
    </source>
</reference>
<feature type="compositionally biased region" description="Basic and acidic residues" evidence="1">
    <location>
        <begin position="78"/>
        <end position="89"/>
    </location>
</feature>
<gene>
    <name evidence="2" type="ORF">AWI28_14800</name>
</gene>
<keyword evidence="3" id="KW-1185">Reference proteome</keyword>
<dbReference type="AlphaFoldDB" id="A0A0X4ESS5"/>
<feature type="compositionally biased region" description="Polar residues" evidence="1">
    <location>
        <begin position="1"/>
        <end position="11"/>
    </location>
</feature>
<dbReference type="EMBL" id="LRCR01000010">
    <property type="protein sequence ID" value="KUQ84755.1"/>
    <property type="molecule type" value="Genomic_DNA"/>
</dbReference>
<name>A0A0X4ESS5_9ENTR</name>
<evidence type="ECO:0000313" key="3">
    <source>
        <dbReference type="Proteomes" id="UP000064715"/>
    </source>
</evidence>
<dbReference type="Proteomes" id="UP000064715">
    <property type="component" value="Unassembled WGS sequence"/>
</dbReference>
<organism evidence="2 3">
    <name type="scientific">Enterobacter genomosp. O</name>
    <dbReference type="NCBI Taxonomy" id="2364150"/>
    <lineage>
        <taxon>Bacteria</taxon>
        <taxon>Pseudomonadati</taxon>
        <taxon>Pseudomonadota</taxon>
        <taxon>Gammaproteobacteria</taxon>
        <taxon>Enterobacterales</taxon>
        <taxon>Enterobacteriaceae</taxon>
        <taxon>Enterobacter</taxon>
        <taxon>Enterobacter cloacae complex</taxon>
        <taxon>Enterobacter cloacae complex clade O</taxon>
    </lineage>
</organism>
<dbReference type="OrthoDB" id="9929450at2"/>
<feature type="region of interest" description="Disordered" evidence="1">
    <location>
        <begin position="1"/>
        <end position="129"/>
    </location>
</feature>
<evidence type="ECO:0000313" key="2">
    <source>
        <dbReference type="EMBL" id="KUQ84755.1"/>
    </source>
</evidence>
<protein>
    <submittedName>
        <fullName evidence="2">Uncharacterized protein</fullName>
    </submittedName>
</protein>
<comment type="caution">
    <text evidence="2">The sequence shown here is derived from an EMBL/GenBank/DDBJ whole genome shotgun (WGS) entry which is preliminary data.</text>
</comment>
<feature type="compositionally biased region" description="Low complexity" evidence="1">
    <location>
        <begin position="101"/>
        <end position="110"/>
    </location>
</feature>